<sequence>MKSIDLTFYEVGEKAPDQGMPILVLHEGGWVVGALYGEVWREASFSEDQLHGVIGWCELPAPWRCRV</sequence>
<accession>I4VMU8</accession>
<keyword evidence="2" id="KW-1185">Reference proteome</keyword>
<gene>
    <name evidence="1" type="ORF">UU9_12348</name>
</gene>
<reference evidence="1 2" key="1">
    <citation type="journal article" date="2012" name="J. Bacteriol.">
        <title>Genome sequences for six rhodanobacter strains, isolated from soils and the terrestrial subsurface, with variable denitrification capabilities.</title>
        <authorList>
            <person name="Kostka J.E."/>
            <person name="Green S.J."/>
            <person name="Rishishwar L."/>
            <person name="Prakash O."/>
            <person name="Katz L.S."/>
            <person name="Marino-Ramirez L."/>
            <person name="Jordan I.K."/>
            <person name="Munk C."/>
            <person name="Ivanova N."/>
            <person name="Mikhailova N."/>
            <person name="Watson D.B."/>
            <person name="Brown S.D."/>
            <person name="Palumbo A.V."/>
            <person name="Brooks S.C."/>
        </authorList>
    </citation>
    <scope>NUCLEOTIDE SEQUENCE [LARGE SCALE GENOMIC DNA]</scope>
    <source>
        <strain evidence="2">Jip2T</strain>
    </source>
</reference>
<dbReference type="OrthoDB" id="9806180at2"/>
<dbReference type="RefSeq" id="WP_007082099.1">
    <property type="nucleotide sequence ID" value="NZ_AJXU01000051.1"/>
</dbReference>
<comment type="caution">
    <text evidence="1">The sequence shown here is derived from an EMBL/GenBank/DDBJ whole genome shotgun (WGS) entry which is preliminary data.</text>
</comment>
<proteinExistence type="predicted"/>
<name>I4VMU8_9GAMM</name>
<dbReference type="AlphaFoldDB" id="I4VMU8"/>
<dbReference type="EMBL" id="AJXU01000051">
    <property type="protein sequence ID" value="EIL88539.1"/>
    <property type="molecule type" value="Genomic_DNA"/>
</dbReference>
<evidence type="ECO:0000313" key="1">
    <source>
        <dbReference type="EMBL" id="EIL88539.1"/>
    </source>
</evidence>
<organism evidence="1 2">
    <name type="scientific">Rhodanobacter fulvus Jip2</name>
    <dbReference type="NCBI Taxonomy" id="1163408"/>
    <lineage>
        <taxon>Bacteria</taxon>
        <taxon>Pseudomonadati</taxon>
        <taxon>Pseudomonadota</taxon>
        <taxon>Gammaproteobacteria</taxon>
        <taxon>Lysobacterales</taxon>
        <taxon>Rhodanobacteraceae</taxon>
        <taxon>Rhodanobacter</taxon>
    </lineage>
</organism>
<dbReference type="STRING" id="1163408.UU9_12348"/>
<evidence type="ECO:0000313" key="2">
    <source>
        <dbReference type="Proteomes" id="UP000004210"/>
    </source>
</evidence>
<dbReference type="Proteomes" id="UP000004210">
    <property type="component" value="Unassembled WGS sequence"/>
</dbReference>
<protein>
    <submittedName>
        <fullName evidence="1">Uncharacterized protein</fullName>
    </submittedName>
</protein>